<proteinExistence type="predicted"/>
<feature type="region of interest" description="Disordered" evidence="1">
    <location>
        <begin position="1"/>
        <end position="50"/>
    </location>
</feature>
<accession>A0ABR0KVT3</accession>
<evidence type="ECO:0000313" key="3">
    <source>
        <dbReference type="Proteomes" id="UP001308179"/>
    </source>
</evidence>
<comment type="caution">
    <text evidence="2">The sequence shown here is derived from an EMBL/GenBank/DDBJ whole genome shotgun (WGS) entry which is preliminary data.</text>
</comment>
<feature type="non-terminal residue" evidence="2">
    <location>
        <position position="1"/>
    </location>
</feature>
<dbReference type="Proteomes" id="UP001308179">
    <property type="component" value="Unassembled WGS sequence"/>
</dbReference>
<name>A0ABR0KVT3_9PEZI</name>
<gene>
    <name evidence="2" type="ORF">LTR32_007542</name>
</gene>
<dbReference type="EMBL" id="JAVRRR010001333">
    <property type="protein sequence ID" value="KAK5139195.1"/>
    <property type="molecule type" value="Genomic_DNA"/>
</dbReference>
<reference evidence="2 3" key="1">
    <citation type="submission" date="2023-08" db="EMBL/GenBank/DDBJ databases">
        <title>Black Yeasts Isolated from many extreme environments.</title>
        <authorList>
            <person name="Coleine C."/>
            <person name="Stajich J.E."/>
            <person name="Selbmann L."/>
        </authorList>
    </citation>
    <scope>NUCLEOTIDE SEQUENCE [LARGE SCALE GENOMIC DNA]</scope>
    <source>
        <strain evidence="2 3">CCFEE 5386</strain>
    </source>
</reference>
<organism evidence="2 3">
    <name type="scientific">Rachicladosporium monterosium</name>
    <dbReference type="NCBI Taxonomy" id="1507873"/>
    <lineage>
        <taxon>Eukaryota</taxon>
        <taxon>Fungi</taxon>
        <taxon>Dikarya</taxon>
        <taxon>Ascomycota</taxon>
        <taxon>Pezizomycotina</taxon>
        <taxon>Dothideomycetes</taxon>
        <taxon>Dothideomycetidae</taxon>
        <taxon>Cladosporiales</taxon>
        <taxon>Cladosporiaceae</taxon>
        <taxon>Rachicladosporium</taxon>
    </lineage>
</organism>
<evidence type="ECO:0000313" key="2">
    <source>
        <dbReference type="EMBL" id="KAK5139195.1"/>
    </source>
</evidence>
<evidence type="ECO:0000256" key="1">
    <source>
        <dbReference type="SAM" id="MobiDB-lite"/>
    </source>
</evidence>
<feature type="compositionally biased region" description="Basic and acidic residues" evidence="1">
    <location>
        <begin position="17"/>
        <end position="32"/>
    </location>
</feature>
<keyword evidence="3" id="KW-1185">Reference proteome</keyword>
<protein>
    <submittedName>
        <fullName evidence="2">Uncharacterized protein</fullName>
    </submittedName>
</protein>
<sequence>PGLDQLRHHRKPAGRPFESDVHLVHEVRDESPSSRVAVPVDESWTEPQTP</sequence>